<dbReference type="PANTHER" id="PTHR35528">
    <property type="entry name" value="BLL1675 PROTEIN"/>
    <property type="match status" value="1"/>
</dbReference>
<gene>
    <name evidence="2" type="ORF">OA238_c29520</name>
</gene>
<dbReference type="InterPro" id="IPR052183">
    <property type="entry name" value="IS_Transposase"/>
</dbReference>
<sequence>MTKRSPFRYLKTSPEIIRLAVMIYVSFPLSLRSVEVLLHESGIDISYETVRFWWNRFGPILAAEIRRKRVDRMRSRTHCQWHFDEVFVKINGGTHYLWRAVDHEGDVLQSFVTKRRNREAALRLLRKYMKRPWPHLCFRHRQATFLWCGDEGHWQFQKNQNVRSLCNYRVSKY</sequence>
<evidence type="ECO:0000313" key="2">
    <source>
        <dbReference type="EMBL" id="AGI72964.1"/>
    </source>
</evidence>
<dbReference type="InterPro" id="IPR032874">
    <property type="entry name" value="DDE_dom"/>
</dbReference>
<keyword evidence="3" id="KW-1185">Reference proteome</keyword>
<organism evidence="2 3">
    <name type="scientific">Octadecabacter arcticus 238</name>
    <dbReference type="NCBI Taxonomy" id="391616"/>
    <lineage>
        <taxon>Bacteria</taxon>
        <taxon>Pseudomonadati</taxon>
        <taxon>Pseudomonadota</taxon>
        <taxon>Alphaproteobacteria</taxon>
        <taxon>Rhodobacterales</taxon>
        <taxon>Roseobacteraceae</taxon>
        <taxon>Octadecabacter</taxon>
    </lineage>
</organism>
<dbReference type="eggNOG" id="COG3316">
    <property type="taxonomic scope" value="Bacteria"/>
</dbReference>
<reference evidence="2 3" key="1">
    <citation type="journal article" date="2013" name="PLoS ONE">
        <title>Poles Apart: Arctic and Antarctic Octadecabacter strains Share High Genome Plasticity and a New Type of Xanthorhodopsin.</title>
        <authorList>
            <person name="Vollmers J."/>
            <person name="Voget S."/>
            <person name="Dietrich S."/>
            <person name="Gollnow K."/>
            <person name="Smits M."/>
            <person name="Meyer K."/>
            <person name="Brinkhoff T."/>
            <person name="Simon M."/>
            <person name="Daniel R."/>
        </authorList>
    </citation>
    <scope>NUCLEOTIDE SEQUENCE [LARGE SCALE GENOMIC DNA]</scope>
    <source>
        <strain evidence="2 3">238</strain>
    </source>
</reference>
<evidence type="ECO:0000259" key="1">
    <source>
        <dbReference type="Pfam" id="PF13610"/>
    </source>
</evidence>
<dbReference type="EMBL" id="CP003742">
    <property type="protein sequence ID" value="AGI72964.1"/>
    <property type="molecule type" value="Genomic_DNA"/>
</dbReference>
<dbReference type="Proteomes" id="UP000004688">
    <property type="component" value="Chromosome"/>
</dbReference>
<evidence type="ECO:0000313" key="3">
    <source>
        <dbReference type="Proteomes" id="UP000004688"/>
    </source>
</evidence>
<protein>
    <submittedName>
        <fullName evidence="2">Putative IS6 family transposase</fullName>
    </submittedName>
</protein>
<dbReference type="Pfam" id="PF13610">
    <property type="entry name" value="DDE_Tnp_IS240"/>
    <property type="match status" value="1"/>
</dbReference>
<dbReference type="HOGENOM" id="CLU_1546071_0_0_5"/>
<accession>M9RK86</accession>
<name>M9RK86_9RHOB</name>
<dbReference type="PANTHER" id="PTHR35528:SF3">
    <property type="entry name" value="BLL1675 PROTEIN"/>
    <property type="match status" value="1"/>
</dbReference>
<feature type="domain" description="DDE" evidence="1">
    <location>
        <begin position="80"/>
        <end position="131"/>
    </location>
</feature>
<proteinExistence type="predicted"/>
<dbReference type="AlphaFoldDB" id="M9RK86"/>
<dbReference type="KEGG" id="oar:OA238_c29520"/>
<dbReference type="STRING" id="391616.OA238_c29520"/>